<dbReference type="GO" id="GO:0030170">
    <property type="term" value="F:pyridoxal phosphate binding"/>
    <property type="evidence" value="ECO:0007669"/>
    <property type="project" value="UniProtKB-UniRule"/>
</dbReference>
<evidence type="ECO:0000256" key="4">
    <source>
        <dbReference type="ARBA" id="ARBA00022679"/>
    </source>
</evidence>
<keyword evidence="5 8" id="KW-0663">Pyridoxal phosphate</keyword>
<feature type="domain" description="Aminotransferase class V" evidence="9">
    <location>
        <begin position="23"/>
        <end position="392"/>
    </location>
</feature>
<dbReference type="InterPro" id="IPR016454">
    <property type="entry name" value="Cysteine_dSase"/>
</dbReference>
<keyword evidence="4 8" id="KW-0808">Transferase</keyword>
<evidence type="ECO:0000313" key="10">
    <source>
        <dbReference type="EMBL" id="PIR97066.1"/>
    </source>
</evidence>
<accession>A0A2H0VDA1</accession>
<dbReference type="EMBL" id="PFAJ01000045">
    <property type="protein sequence ID" value="PIR97066.1"/>
    <property type="molecule type" value="Genomic_DNA"/>
</dbReference>
<name>A0A2H0VDA1_9BACT</name>
<protein>
    <recommendedName>
        <fullName evidence="3 8">Cysteine desulfurase</fullName>
        <ecNumber evidence="3 8">2.8.1.7</ecNumber>
    </recommendedName>
</protein>
<comment type="similarity">
    <text evidence="2 8">Belongs to the class-V pyridoxal-phosphate-dependent aminotransferase family. Csd subfamily.</text>
</comment>
<evidence type="ECO:0000313" key="11">
    <source>
        <dbReference type="Proteomes" id="UP000230557"/>
    </source>
</evidence>
<dbReference type="GO" id="GO:0031071">
    <property type="term" value="F:cysteine desulfurase activity"/>
    <property type="evidence" value="ECO:0007669"/>
    <property type="project" value="UniProtKB-UniRule"/>
</dbReference>
<gene>
    <name evidence="10" type="ORF">COT91_03390</name>
</gene>
<dbReference type="PANTHER" id="PTHR43586">
    <property type="entry name" value="CYSTEINE DESULFURASE"/>
    <property type="match status" value="1"/>
</dbReference>
<dbReference type="SUPFAM" id="SSF53383">
    <property type="entry name" value="PLP-dependent transferases"/>
    <property type="match status" value="1"/>
</dbReference>
<dbReference type="InterPro" id="IPR015422">
    <property type="entry name" value="PyrdxlP-dep_Trfase_small"/>
</dbReference>
<dbReference type="PROSITE" id="PS00595">
    <property type="entry name" value="AA_TRANSFER_CLASS_5"/>
    <property type="match status" value="1"/>
</dbReference>
<evidence type="ECO:0000256" key="1">
    <source>
        <dbReference type="ARBA" id="ARBA00001933"/>
    </source>
</evidence>
<dbReference type="InterPro" id="IPR010970">
    <property type="entry name" value="Cys_dSase_SufS"/>
</dbReference>
<sequence length="405" mass="45044">MNTNTIRKQFPVLSRKINGHPLIYFDTAATALKPKNVIDATVEYYKKYSANTHRGIHTLSEEATQKVETAREKIAKFIHAGPKEIIFTSGMTDGLNLLAYSLTKNLKAGDRILLSEMEHHSNIVPWQQMAKDKKLKIDYIPLTQDGRLDLMACKKLLSKKPKIFSLIFVSNTTGTINPVAKLIKIAKQKKAITIIDAAQAVAHLTINVKKLNCDFMVFSAHKMFGPTGVGVVYGKTEVLNALPPFKTGGNTIEKVTKEKSVFTKAPARFEAGTLPAAQIIGFGAAVDFINKVGLTKIQKNDRELIGYFLEMIKIIPQVKLLGTKTSKNRLGIFSFSIKNVPPHDVATLMDNKGIAVRSGHHCTQLLHKNYNIPASTRVSLSIYNTTKEIDKFIKRLKEVIEIFNA</sequence>
<evidence type="ECO:0000256" key="6">
    <source>
        <dbReference type="ARBA" id="ARBA00050776"/>
    </source>
</evidence>
<reference evidence="11" key="1">
    <citation type="submission" date="2017-09" db="EMBL/GenBank/DDBJ databases">
        <title>Depth-based differentiation of microbial function through sediment-hosted aquifers and enrichment of novel symbionts in the deep terrestrial subsurface.</title>
        <authorList>
            <person name="Probst A.J."/>
            <person name="Ladd B."/>
            <person name="Jarett J.K."/>
            <person name="Geller-Mcgrath D.E."/>
            <person name="Sieber C.M.K."/>
            <person name="Emerson J.B."/>
            <person name="Anantharaman K."/>
            <person name="Thomas B.C."/>
            <person name="Malmstrom R."/>
            <person name="Stieglmeier M."/>
            <person name="Klingl A."/>
            <person name="Woyke T."/>
            <person name="Ryan C.M."/>
            <person name="Banfield J.F."/>
        </authorList>
    </citation>
    <scope>NUCLEOTIDE SEQUENCE [LARGE SCALE GENOMIC DNA]</scope>
</reference>
<dbReference type="InterPro" id="IPR015424">
    <property type="entry name" value="PyrdxlP-dep_Trfase"/>
</dbReference>
<dbReference type="NCBIfam" id="TIGR01979">
    <property type="entry name" value="sufS"/>
    <property type="match status" value="1"/>
</dbReference>
<comment type="caution">
    <text evidence="10">The sequence shown here is derived from an EMBL/GenBank/DDBJ whole genome shotgun (WGS) entry which is preliminary data.</text>
</comment>
<dbReference type="PIRSF" id="PIRSF005572">
    <property type="entry name" value="NifS"/>
    <property type="match status" value="1"/>
</dbReference>
<dbReference type="Gene3D" id="3.90.1150.10">
    <property type="entry name" value="Aspartate Aminotransferase, domain 1"/>
    <property type="match status" value="1"/>
</dbReference>
<comment type="catalytic activity">
    <reaction evidence="6 8">
        <text>(sulfur carrier)-H + L-cysteine = (sulfur carrier)-SH + L-alanine</text>
        <dbReference type="Rhea" id="RHEA:43892"/>
        <dbReference type="Rhea" id="RHEA-COMP:14737"/>
        <dbReference type="Rhea" id="RHEA-COMP:14739"/>
        <dbReference type="ChEBI" id="CHEBI:29917"/>
        <dbReference type="ChEBI" id="CHEBI:35235"/>
        <dbReference type="ChEBI" id="CHEBI:57972"/>
        <dbReference type="ChEBI" id="CHEBI:64428"/>
        <dbReference type="EC" id="2.8.1.7"/>
    </reaction>
</comment>
<organism evidence="10 11">
    <name type="scientific">Candidatus Doudnabacteria bacterium CG10_big_fil_rev_8_21_14_0_10_41_10</name>
    <dbReference type="NCBI Taxonomy" id="1974551"/>
    <lineage>
        <taxon>Bacteria</taxon>
        <taxon>Candidatus Doudnaibacteriota</taxon>
    </lineage>
</organism>
<evidence type="ECO:0000256" key="8">
    <source>
        <dbReference type="RuleBase" id="RU004506"/>
    </source>
</evidence>
<evidence type="ECO:0000256" key="2">
    <source>
        <dbReference type="ARBA" id="ARBA00010447"/>
    </source>
</evidence>
<dbReference type="Proteomes" id="UP000230557">
    <property type="component" value="Unassembled WGS sequence"/>
</dbReference>
<evidence type="ECO:0000259" key="9">
    <source>
        <dbReference type="Pfam" id="PF00266"/>
    </source>
</evidence>
<dbReference type="Gene3D" id="3.40.640.10">
    <property type="entry name" value="Type I PLP-dependent aspartate aminotransferase-like (Major domain)"/>
    <property type="match status" value="1"/>
</dbReference>
<dbReference type="InterPro" id="IPR020578">
    <property type="entry name" value="Aminotrans_V_PyrdxlP_BS"/>
</dbReference>
<evidence type="ECO:0000256" key="5">
    <source>
        <dbReference type="ARBA" id="ARBA00022898"/>
    </source>
</evidence>
<evidence type="ECO:0000256" key="7">
    <source>
        <dbReference type="RuleBase" id="RU004504"/>
    </source>
</evidence>
<comment type="function">
    <text evidence="8">Catalyzes the removal of elemental sulfur and selenium atoms from L-cysteine, L-cystine, L-selenocysteine, and L-selenocystine to produce L-alanine.</text>
</comment>
<dbReference type="Pfam" id="PF00266">
    <property type="entry name" value="Aminotran_5"/>
    <property type="match status" value="1"/>
</dbReference>
<comment type="cofactor">
    <cofactor evidence="1 7">
        <name>pyridoxal 5'-phosphate</name>
        <dbReference type="ChEBI" id="CHEBI:597326"/>
    </cofactor>
</comment>
<dbReference type="PANTHER" id="PTHR43586:SF8">
    <property type="entry name" value="CYSTEINE DESULFURASE 1, CHLOROPLASTIC"/>
    <property type="match status" value="1"/>
</dbReference>
<proteinExistence type="inferred from homology"/>
<dbReference type="EC" id="2.8.1.7" evidence="3 8"/>
<dbReference type="GO" id="GO:0006534">
    <property type="term" value="P:cysteine metabolic process"/>
    <property type="evidence" value="ECO:0007669"/>
    <property type="project" value="UniProtKB-UniRule"/>
</dbReference>
<dbReference type="InterPro" id="IPR015421">
    <property type="entry name" value="PyrdxlP-dep_Trfase_major"/>
</dbReference>
<dbReference type="CDD" id="cd06453">
    <property type="entry name" value="SufS_like"/>
    <property type="match status" value="1"/>
</dbReference>
<evidence type="ECO:0000256" key="3">
    <source>
        <dbReference type="ARBA" id="ARBA00012239"/>
    </source>
</evidence>
<dbReference type="AlphaFoldDB" id="A0A2H0VDA1"/>
<dbReference type="InterPro" id="IPR000192">
    <property type="entry name" value="Aminotrans_V_dom"/>
</dbReference>